<dbReference type="PANTHER" id="PTHR38834">
    <property type="entry name" value="PERIPLASMIC SUBSTRATE BINDING PROTEIN FAMILY 3"/>
    <property type="match status" value="1"/>
</dbReference>
<evidence type="ECO:0000313" key="1">
    <source>
        <dbReference type="EMBL" id="MTW31603.1"/>
    </source>
</evidence>
<gene>
    <name evidence="1" type="ORF">GM655_02045</name>
</gene>
<dbReference type="Gene3D" id="3.40.190.10">
    <property type="entry name" value="Periplasmic binding protein-like II"/>
    <property type="match status" value="2"/>
</dbReference>
<proteinExistence type="predicted"/>
<dbReference type="Proteomes" id="UP000735592">
    <property type="component" value="Unassembled WGS sequence"/>
</dbReference>
<organism evidence="1 2">
    <name type="scientific">Pseudoduganella danionis</name>
    <dbReference type="NCBI Taxonomy" id="1890295"/>
    <lineage>
        <taxon>Bacteria</taxon>
        <taxon>Pseudomonadati</taxon>
        <taxon>Pseudomonadota</taxon>
        <taxon>Betaproteobacteria</taxon>
        <taxon>Burkholderiales</taxon>
        <taxon>Oxalobacteraceae</taxon>
        <taxon>Telluria group</taxon>
        <taxon>Pseudoduganella</taxon>
    </lineage>
</organism>
<dbReference type="PANTHER" id="PTHR38834:SF3">
    <property type="entry name" value="SOLUTE-BINDING PROTEIN FAMILY 3_N-TERMINAL DOMAIN-CONTAINING PROTEIN"/>
    <property type="match status" value="1"/>
</dbReference>
<dbReference type="SUPFAM" id="SSF53850">
    <property type="entry name" value="Periplasmic binding protein-like II"/>
    <property type="match status" value="1"/>
</dbReference>
<protein>
    <submittedName>
        <fullName evidence="1">Transporter substrate-binding domain-containing protein</fullName>
    </submittedName>
</protein>
<comment type="caution">
    <text evidence="1">The sequence shown here is derived from an EMBL/GenBank/DDBJ whole genome shotgun (WGS) entry which is preliminary data.</text>
</comment>
<keyword evidence="2" id="KW-1185">Reference proteome</keyword>
<accession>A0ABW9SK66</accession>
<sequence length="266" mass="29350">MQIVHSMGPAGGSMRFRRLLLLLTLICLPRLLCAREITLLTTEYPPFSMAAKPGGGLFTQLITEALRRKGWELKVRSVPWVRVPLELASARAAGALICWPEEVKRFDLMASRPVFISELGFFVRRSDAEKINVALAGLRGMKVGAVRGYGYPPALEASAAQIEYVQDDQTNLRKLVAGRIDYVALERLVGGYLLERESPAEIRDKVVWKGPAFAYLPLFVGITRQWPNGAAIVADLNEGLAAMEKDGSYQALLRAYNIEAHGLPSP</sequence>
<name>A0ABW9SK66_9BURK</name>
<dbReference type="EMBL" id="WNKW01000001">
    <property type="protein sequence ID" value="MTW31603.1"/>
    <property type="molecule type" value="Genomic_DNA"/>
</dbReference>
<evidence type="ECO:0000313" key="2">
    <source>
        <dbReference type="Proteomes" id="UP000735592"/>
    </source>
</evidence>
<reference evidence="1 2" key="1">
    <citation type="submission" date="2019-11" db="EMBL/GenBank/DDBJ databases">
        <title>Type strains purchased from KCTC, JCM and DSMZ.</title>
        <authorList>
            <person name="Lu H."/>
        </authorList>
    </citation>
    <scope>NUCLEOTIDE SEQUENCE [LARGE SCALE GENOMIC DNA]</scope>
    <source>
        <strain evidence="1 2">DSM 103461</strain>
    </source>
</reference>